<dbReference type="EMBL" id="CP058909">
    <property type="protein sequence ID" value="QLH83252.1"/>
    <property type="molecule type" value="Genomic_DNA"/>
</dbReference>
<accession>A0A7D5TUH7</accession>
<name>A0A7D5TUH7_9EURY</name>
<evidence type="ECO:0000313" key="3">
    <source>
        <dbReference type="Proteomes" id="UP000509346"/>
    </source>
</evidence>
<protein>
    <submittedName>
        <fullName evidence="2">PmoA family protein</fullName>
    </submittedName>
</protein>
<dbReference type="AlphaFoldDB" id="A0A7D5TUH7"/>
<organism evidence="2 3">
    <name type="scientific">Halosimplex pelagicum</name>
    <dbReference type="NCBI Taxonomy" id="869886"/>
    <lineage>
        <taxon>Archaea</taxon>
        <taxon>Methanobacteriati</taxon>
        <taxon>Methanobacteriota</taxon>
        <taxon>Stenosarchaea group</taxon>
        <taxon>Halobacteria</taxon>
        <taxon>Halobacteriales</taxon>
        <taxon>Haloarculaceae</taxon>
        <taxon>Halosimplex</taxon>
    </lineage>
</organism>
<dbReference type="RefSeq" id="WP_179918302.1">
    <property type="nucleotide sequence ID" value="NZ_CP058909.1"/>
</dbReference>
<gene>
    <name evidence="2" type="ORF">HZS54_17155</name>
</gene>
<dbReference type="Proteomes" id="UP000509346">
    <property type="component" value="Chromosome"/>
</dbReference>
<sequence length="318" mass="34063">MTLETAVEDGAVSVSVDDTLLARYDAEPAGSKPGFDTLALPPGADTKPGENLVVSSPHDHPWHFGLFFCQKLVDGINCWESEPNAAAGNPHGYAEAGEYDVRTENGDGGGASAVIEQEATWRTDAGEDLLGDRRTIRIREPGAGDPGADDEGKDGYLLTWEQEVTALGQRRHLSSETLHGHYSGLSLRFARSLREGRVLLPDGRDPGETSPPRAASGPAARWCDYSGPLDGRPGAAAVGDPWSAGVAMFDHPDNGGDPVNWFVMDEPFGFLAANPTWGTVETLEEGESRSWTWGLWVHSGTPDEGRVEDAYESFVDSA</sequence>
<dbReference type="KEGG" id="hpel:HZS54_17155"/>
<proteinExistence type="predicted"/>
<dbReference type="InterPro" id="IPR029475">
    <property type="entry name" value="DUF6807"/>
</dbReference>
<dbReference type="OrthoDB" id="229338at2157"/>
<dbReference type="Pfam" id="PF14100">
    <property type="entry name" value="DUF6807"/>
    <property type="match status" value="1"/>
</dbReference>
<feature type="region of interest" description="Disordered" evidence="1">
    <location>
        <begin position="199"/>
        <end position="220"/>
    </location>
</feature>
<keyword evidence="3" id="KW-1185">Reference proteome</keyword>
<feature type="compositionally biased region" description="Low complexity" evidence="1">
    <location>
        <begin position="210"/>
        <end position="220"/>
    </location>
</feature>
<evidence type="ECO:0000256" key="1">
    <source>
        <dbReference type="SAM" id="MobiDB-lite"/>
    </source>
</evidence>
<evidence type="ECO:0000313" key="2">
    <source>
        <dbReference type="EMBL" id="QLH83252.1"/>
    </source>
</evidence>
<dbReference type="GeneID" id="56084354"/>
<reference evidence="2 3" key="1">
    <citation type="submission" date="2020-07" db="EMBL/GenBank/DDBJ databases">
        <title>Halosimplex litoreum sp. nov. and Halosimplex rubrum sp. nov., isolated from different salt environments.</title>
        <authorList>
            <person name="Cui H."/>
        </authorList>
    </citation>
    <scope>NUCLEOTIDE SEQUENCE [LARGE SCALE GENOMIC DNA]</scope>
    <source>
        <strain evidence="2 3">R2</strain>
    </source>
</reference>